<feature type="domain" description="Mannan-binding protein" evidence="2">
    <location>
        <begin position="38"/>
        <end position="72"/>
    </location>
</feature>
<proteinExistence type="predicted"/>
<keyword evidence="1" id="KW-0732">Signal</keyword>
<name>A0AAW5QU48_9HYPH</name>
<sequence length="132" mass="14089">MIHRLAAAMAAAFFVVGVVAAAPVLARDINAGPIWSDQDARNKCPSVCAGAGGAWNGSWHTTAPGRMSVCSCRFGGGSSGRREGRSFDAGPIWSDQQAKTVCPAVCTSHNRRWQGEWRTTVPGRMSECTCYR</sequence>
<dbReference type="RefSeq" id="WP_261614034.1">
    <property type="nucleotide sequence ID" value="NZ_JALIDZ010000001.1"/>
</dbReference>
<evidence type="ECO:0000259" key="2">
    <source>
        <dbReference type="Pfam" id="PF12151"/>
    </source>
</evidence>
<comment type="caution">
    <text evidence="3">The sequence shown here is derived from an EMBL/GenBank/DDBJ whole genome shotgun (WGS) entry which is preliminary data.</text>
</comment>
<organism evidence="3 4">
    <name type="scientific">Microbaculum marinisediminis</name>
    <dbReference type="NCBI Taxonomy" id="2931392"/>
    <lineage>
        <taxon>Bacteria</taxon>
        <taxon>Pseudomonadati</taxon>
        <taxon>Pseudomonadota</taxon>
        <taxon>Alphaproteobacteria</taxon>
        <taxon>Hyphomicrobiales</taxon>
        <taxon>Tepidamorphaceae</taxon>
        <taxon>Microbaculum</taxon>
    </lineage>
</organism>
<dbReference type="EMBL" id="JALIDZ010000001">
    <property type="protein sequence ID" value="MCT8970467.1"/>
    <property type="molecule type" value="Genomic_DNA"/>
</dbReference>
<gene>
    <name evidence="3" type="ORF">MUB46_01200</name>
</gene>
<feature type="chain" id="PRO_5043621977" evidence="1">
    <location>
        <begin position="22"/>
        <end position="132"/>
    </location>
</feature>
<evidence type="ECO:0000313" key="3">
    <source>
        <dbReference type="EMBL" id="MCT8970467.1"/>
    </source>
</evidence>
<dbReference type="Pfam" id="PF12151">
    <property type="entry name" value="MVL"/>
    <property type="match status" value="2"/>
</dbReference>
<feature type="signal peptide" evidence="1">
    <location>
        <begin position="1"/>
        <end position="21"/>
    </location>
</feature>
<reference evidence="3 4" key="1">
    <citation type="submission" date="2022-04" db="EMBL/GenBank/DDBJ databases">
        <authorList>
            <person name="Ye Y.-Q."/>
            <person name="Du Z.-J."/>
        </authorList>
    </citation>
    <scope>NUCLEOTIDE SEQUENCE [LARGE SCALE GENOMIC DNA]</scope>
    <source>
        <strain evidence="3 4">A6E488</strain>
    </source>
</reference>
<accession>A0AAW5QU48</accession>
<dbReference type="InterPro" id="IPR021992">
    <property type="entry name" value="MVL"/>
</dbReference>
<dbReference type="InterPro" id="IPR053754">
    <property type="entry name" value="OligoMan_bind_ChitinaseAct_sf"/>
</dbReference>
<evidence type="ECO:0000256" key="1">
    <source>
        <dbReference type="SAM" id="SignalP"/>
    </source>
</evidence>
<evidence type="ECO:0000313" key="4">
    <source>
        <dbReference type="Proteomes" id="UP001320898"/>
    </source>
</evidence>
<dbReference type="Gene3D" id="3.30.1490.230">
    <property type="match status" value="2"/>
</dbReference>
<feature type="domain" description="Mannan-binding protein" evidence="2">
    <location>
        <begin position="96"/>
        <end position="130"/>
    </location>
</feature>
<keyword evidence="4" id="KW-1185">Reference proteome</keyword>
<dbReference type="Proteomes" id="UP001320898">
    <property type="component" value="Unassembled WGS sequence"/>
</dbReference>
<dbReference type="AlphaFoldDB" id="A0AAW5QU48"/>
<protein>
    <submittedName>
        <fullName evidence="3">Mannan-binding lectin</fullName>
    </submittedName>
</protein>